<keyword evidence="7" id="KW-0963">Cytoplasm</keyword>
<dbReference type="InterPro" id="IPR036621">
    <property type="entry name" value="Anticodon-bd_dom_sf"/>
</dbReference>
<evidence type="ECO:0000259" key="8">
    <source>
        <dbReference type="PROSITE" id="PS50862"/>
    </source>
</evidence>
<dbReference type="Gene3D" id="3.40.50.800">
    <property type="entry name" value="Anticodon-binding domain"/>
    <property type="match status" value="1"/>
</dbReference>
<keyword evidence="3 7" id="KW-0067">ATP-binding</keyword>
<keyword evidence="1 7" id="KW-0436">Ligase</keyword>
<dbReference type="InterPro" id="IPR017449">
    <property type="entry name" value="Pro-tRNA_synth_II"/>
</dbReference>
<comment type="caution">
    <text evidence="9">The sequence shown here is derived from an EMBL/GenBank/DDBJ whole genome shotgun (WGS) entry which is preliminary data.</text>
</comment>
<dbReference type="InterPro" id="IPR006195">
    <property type="entry name" value="aa-tRNA-synth_II"/>
</dbReference>
<dbReference type="Pfam" id="PF03129">
    <property type="entry name" value="HGTP_anticodon"/>
    <property type="match status" value="1"/>
</dbReference>
<proteinExistence type="inferred from homology"/>
<comment type="catalytic activity">
    <reaction evidence="6 7">
        <text>tRNA(Pro) + L-proline + ATP = L-prolyl-tRNA(Pro) + AMP + diphosphate</text>
        <dbReference type="Rhea" id="RHEA:14305"/>
        <dbReference type="Rhea" id="RHEA-COMP:9700"/>
        <dbReference type="Rhea" id="RHEA-COMP:9702"/>
        <dbReference type="ChEBI" id="CHEBI:30616"/>
        <dbReference type="ChEBI" id="CHEBI:33019"/>
        <dbReference type="ChEBI" id="CHEBI:60039"/>
        <dbReference type="ChEBI" id="CHEBI:78442"/>
        <dbReference type="ChEBI" id="CHEBI:78532"/>
        <dbReference type="ChEBI" id="CHEBI:456215"/>
        <dbReference type="EC" id="6.1.1.15"/>
    </reaction>
</comment>
<keyword evidence="2 7" id="KW-0547">Nucleotide-binding</keyword>
<reference evidence="9" key="1">
    <citation type="journal article" date="2012" name="Science">
        <title>Fermentation, hydrogen, and sulfur metabolism in multiple uncultivated bacterial phyla.</title>
        <authorList>
            <person name="Wrighton K.C."/>
            <person name="Thomas B.C."/>
            <person name="Sharon I."/>
            <person name="Miller C.S."/>
            <person name="Castelle C.J."/>
            <person name="VerBerkmoes N.C."/>
            <person name="Wilkins M.J."/>
            <person name="Hettich R.L."/>
            <person name="Lipton M.S."/>
            <person name="Williams K.H."/>
            <person name="Long P.E."/>
            <person name="Banfield J.F."/>
        </authorList>
    </citation>
    <scope>NUCLEOTIDE SEQUENCE [LARGE SCALE GENOMIC DNA]</scope>
</reference>
<feature type="domain" description="Aminoacyl-transfer RNA synthetases class-II family profile" evidence="8">
    <location>
        <begin position="49"/>
        <end position="286"/>
    </location>
</feature>
<dbReference type="HAMAP" id="MF_01571">
    <property type="entry name" value="Pro_tRNA_synth_type3"/>
    <property type="match status" value="1"/>
</dbReference>
<dbReference type="GO" id="GO:0005737">
    <property type="term" value="C:cytoplasm"/>
    <property type="evidence" value="ECO:0007669"/>
    <property type="project" value="UniProtKB-SubCell"/>
</dbReference>
<accession>K2H0D4</accession>
<evidence type="ECO:0000256" key="4">
    <source>
        <dbReference type="ARBA" id="ARBA00022917"/>
    </source>
</evidence>
<dbReference type="InterPro" id="IPR045864">
    <property type="entry name" value="aa-tRNA-synth_II/BPL/LPL"/>
</dbReference>
<dbReference type="InterPro" id="IPR004154">
    <property type="entry name" value="Anticodon-bd"/>
</dbReference>
<dbReference type="Pfam" id="PF00587">
    <property type="entry name" value="tRNA-synt_2b"/>
    <property type="match status" value="1"/>
</dbReference>
<dbReference type="PROSITE" id="PS50862">
    <property type="entry name" value="AA_TRNA_LIGASE_II"/>
    <property type="match status" value="1"/>
</dbReference>
<dbReference type="PANTHER" id="PTHR43382">
    <property type="entry name" value="PROLYL-TRNA SYNTHETASE"/>
    <property type="match status" value="1"/>
</dbReference>
<dbReference type="Gene3D" id="3.30.930.10">
    <property type="entry name" value="Bira Bifunctional Protein, Domain 2"/>
    <property type="match status" value="1"/>
</dbReference>
<comment type="similarity">
    <text evidence="7">Belongs to the class-II aminoacyl-tRNA synthetase family. ProS type 3 subfamily.</text>
</comment>
<keyword evidence="4 7" id="KW-0648">Protein biosynthesis</keyword>
<dbReference type="EMBL" id="AMFJ01000204">
    <property type="protein sequence ID" value="EKE29235.1"/>
    <property type="molecule type" value="Genomic_DNA"/>
</dbReference>
<dbReference type="GO" id="GO:0005524">
    <property type="term" value="F:ATP binding"/>
    <property type="evidence" value="ECO:0007669"/>
    <property type="project" value="UniProtKB-UniRule"/>
</dbReference>
<dbReference type="InterPro" id="IPR004499">
    <property type="entry name" value="Pro-tRNA-ligase_IIa_arc-type"/>
</dbReference>
<organism evidence="9">
    <name type="scientific">uncultured bacterium</name>
    <name type="common">gcode 4</name>
    <dbReference type="NCBI Taxonomy" id="1234023"/>
    <lineage>
        <taxon>Bacteria</taxon>
        <taxon>environmental samples</taxon>
    </lineage>
</organism>
<dbReference type="SUPFAM" id="SSF52954">
    <property type="entry name" value="Class II aaRS ABD-related"/>
    <property type="match status" value="1"/>
</dbReference>
<dbReference type="PRINTS" id="PR01046">
    <property type="entry name" value="TRNASYNTHPRO"/>
</dbReference>
<dbReference type="PANTHER" id="PTHR43382:SF2">
    <property type="entry name" value="BIFUNCTIONAL GLUTAMATE_PROLINE--TRNA LIGASE"/>
    <property type="match status" value="1"/>
</dbReference>
<comment type="subunit">
    <text evidence="7">Homodimer.</text>
</comment>
<dbReference type="InterPro" id="IPR002316">
    <property type="entry name" value="Pro-tRNA-ligase_IIa"/>
</dbReference>
<dbReference type="AlphaFoldDB" id="K2H0D4"/>
<sequence>MEQSNLKIKIASKEEDYSQWYLDVAKAWDLFEYSPTPGCIIFKPKSVTLWETMKAAMNKDLSKLGVQNVYLPLLIPMSFFEKEKDHVAWFAPELAVVTHGWWKELEDKLAIRPTSETMFCEYFRWELQSYRDLPILTNQWVNVMRWEKRTRPFLRTAEFYWQEWHTLHETKDEAKQFALDILFNVYIKNLQEQMAIFWVAGQKSESEKFAWADMTFTYEPMMSNGWALQICTSHLLWQGFMEQFDVSFLGREWKKEFPCYTSWGLSTRSIGWLISSHSDQKWLIIPPKMSEYKAVILPIYWKENQAEVDAYIKNIWESIIGKIEGDWVPVKWEYFKAFVWDNWDKIMSDRRDARFWEKITDFELSGYPVAIVVWQKEMEAGLCTVISRITWEKVQVNVSDASAQVDKFLSEWQAELFRRSRERLEKNIVPCRSLEEVWKAIEDGKFAIYEWDKSDNNNNSKFESEIKERFKATTRCIPNPGQLKIIDDFELKDKDNIKILVARAF</sequence>
<evidence type="ECO:0000256" key="1">
    <source>
        <dbReference type="ARBA" id="ARBA00022598"/>
    </source>
</evidence>
<evidence type="ECO:0000256" key="6">
    <source>
        <dbReference type="ARBA" id="ARBA00047671"/>
    </source>
</evidence>
<dbReference type="GO" id="GO:0006433">
    <property type="term" value="P:prolyl-tRNA aminoacylation"/>
    <property type="evidence" value="ECO:0007669"/>
    <property type="project" value="UniProtKB-UniRule"/>
</dbReference>
<dbReference type="EC" id="6.1.1.15" evidence="7"/>
<name>K2H0D4_9BACT</name>
<comment type="domain">
    <text evidence="7">Consists of three domains: the N-terminal catalytic domain, the anticodon-binding domain and the C-terminal extension.</text>
</comment>
<dbReference type="GO" id="GO:0017101">
    <property type="term" value="C:aminoacyl-tRNA synthetase multienzyme complex"/>
    <property type="evidence" value="ECO:0007669"/>
    <property type="project" value="TreeGrafter"/>
</dbReference>
<gene>
    <name evidence="7" type="primary">proS</name>
    <name evidence="9" type="ORF">ACD_2C00204G0001</name>
</gene>
<evidence type="ECO:0000256" key="3">
    <source>
        <dbReference type="ARBA" id="ARBA00022840"/>
    </source>
</evidence>
<keyword evidence="5 7" id="KW-0030">Aminoacyl-tRNA synthetase</keyword>
<evidence type="ECO:0000256" key="2">
    <source>
        <dbReference type="ARBA" id="ARBA00022741"/>
    </source>
</evidence>
<evidence type="ECO:0000256" key="5">
    <source>
        <dbReference type="ARBA" id="ARBA00023146"/>
    </source>
</evidence>
<dbReference type="GO" id="GO:0004827">
    <property type="term" value="F:proline-tRNA ligase activity"/>
    <property type="evidence" value="ECO:0007669"/>
    <property type="project" value="UniProtKB-UniRule"/>
</dbReference>
<comment type="function">
    <text evidence="7">Catalyzes the attachment of proline to tRNA(Pro) in a two-step reaction: proline is first activated by ATP to form Pro-AMP and then transferred to the acceptor end of tRNA(Pro).</text>
</comment>
<dbReference type="SUPFAM" id="SSF64586">
    <property type="entry name" value="C-terminal domain of ProRS"/>
    <property type="match status" value="1"/>
</dbReference>
<evidence type="ECO:0000256" key="7">
    <source>
        <dbReference type="HAMAP-Rule" id="MF_01571"/>
    </source>
</evidence>
<comment type="subcellular location">
    <subcellularLocation>
        <location evidence="7">Cytoplasm</location>
    </subcellularLocation>
</comment>
<evidence type="ECO:0000313" key="9">
    <source>
        <dbReference type="EMBL" id="EKE29235.1"/>
    </source>
</evidence>
<dbReference type="Gene3D" id="3.30.110.30">
    <property type="entry name" value="C-terminal domain of ProRS"/>
    <property type="match status" value="1"/>
</dbReference>
<dbReference type="SUPFAM" id="SSF55681">
    <property type="entry name" value="Class II aaRS and biotin synthetases"/>
    <property type="match status" value="1"/>
</dbReference>
<protein>
    <recommendedName>
        <fullName evidence="7">Proline--tRNA ligase</fullName>
        <ecNumber evidence="7">6.1.1.15</ecNumber>
    </recommendedName>
    <alternativeName>
        <fullName evidence="7">Prolyl-tRNA synthetase</fullName>
        <shortName evidence="7">ProRS</shortName>
    </alternativeName>
</protein>
<dbReference type="InterPro" id="IPR002314">
    <property type="entry name" value="aa-tRNA-synt_IIb"/>
</dbReference>